<accession>A0AAW5KTH8</accession>
<name>A0AAW5KTH8_9FIRM</name>
<organism evidence="1 2">
    <name type="scientific">Ruminococcus bicirculans</name>
    <name type="common">ex Wegman et al. 2014</name>
    <dbReference type="NCBI Taxonomy" id="1160721"/>
    <lineage>
        <taxon>Bacteria</taxon>
        <taxon>Bacillati</taxon>
        <taxon>Bacillota</taxon>
        <taxon>Clostridia</taxon>
        <taxon>Eubacteriales</taxon>
        <taxon>Oscillospiraceae</taxon>
        <taxon>Ruminococcus</taxon>
    </lineage>
</organism>
<dbReference type="Proteomes" id="UP001206236">
    <property type="component" value="Unassembled WGS sequence"/>
</dbReference>
<gene>
    <name evidence="1" type="ORF">NE632_11120</name>
</gene>
<reference evidence="1" key="1">
    <citation type="submission" date="2022-06" db="EMBL/GenBank/DDBJ databases">
        <title>Isolation of gut microbiota from human fecal samples.</title>
        <authorList>
            <person name="Pamer E.G."/>
            <person name="Barat B."/>
            <person name="Waligurski E."/>
            <person name="Medina S."/>
            <person name="Paddock L."/>
            <person name="Mostad J."/>
        </authorList>
    </citation>
    <scope>NUCLEOTIDE SEQUENCE</scope>
    <source>
        <strain evidence="1">DFI.5.57</strain>
    </source>
</reference>
<dbReference type="AlphaFoldDB" id="A0AAW5KTH8"/>
<dbReference type="RefSeq" id="WP_256322359.1">
    <property type="nucleotide sequence ID" value="NZ_JANGCN010000028.1"/>
</dbReference>
<dbReference type="PROSITE" id="PS51257">
    <property type="entry name" value="PROKAR_LIPOPROTEIN"/>
    <property type="match status" value="1"/>
</dbReference>
<proteinExistence type="predicted"/>
<protein>
    <recommendedName>
        <fullName evidence="3">Lipoprotein</fullName>
    </recommendedName>
</protein>
<evidence type="ECO:0000313" key="2">
    <source>
        <dbReference type="Proteomes" id="UP001206236"/>
    </source>
</evidence>
<evidence type="ECO:0000313" key="1">
    <source>
        <dbReference type="EMBL" id="MCQ5153852.1"/>
    </source>
</evidence>
<dbReference type="EMBL" id="JANGCN010000028">
    <property type="protein sequence ID" value="MCQ5153852.1"/>
    <property type="molecule type" value="Genomic_DNA"/>
</dbReference>
<sequence length="173" mass="19301">MKKVAIMVVAVLSITIMITGCGKSDDSSSRVSRKKLLEKANDTAKLIYTSANNELSDLMVTGDISVDVSGTYNYKLTDTDSSDPIQDAVWTALENNKKTALNGSVYMEIENGYIEFVQWSNDDLSEQIAGDWTVSSDTEHIIGQYPDPTSDVKTNVSRYKWGKHNFDHSEQFR</sequence>
<evidence type="ECO:0008006" key="3">
    <source>
        <dbReference type="Google" id="ProtNLM"/>
    </source>
</evidence>
<comment type="caution">
    <text evidence="1">The sequence shown here is derived from an EMBL/GenBank/DDBJ whole genome shotgun (WGS) entry which is preliminary data.</text>
</comment>